<keyword evidence="2" id="KW-1185">Reference proteome</keyword>
<organism evidence="1 2">
    <name type="scientific">Sporomusa ovata</name>
    <dbReference type="NCBI Taxonomy" id="2378"/>
    <lineage>
        <taxon>Bacteria</taxon>
        <taxon>Bacillati</taxon>
        <taxon>Bacillota</taxon>
        <taxon>Negativicutes</taxon>
        <taxon>Selenomonadales</taxon>
        <taxon>Sporomusaceae</taxon>
        <taxon>Sporomusa</taxon>
    </lineage>
</organism>
<dbReference type="Proteomes" id="UP000049855">
    <property type="component" value="Unassembled WGS sequence"/>
</dbReference>
<evidence type="ECO:0000313" key="1">
    <source>
        <dbReference type="EMBL" id="CQR73110.1"/>
    </source>
</evidence>
<proteinExistence type="predicted"/>
<accession>A0A0U1L0A8</accession>
<dbReference type="AlphaFoldDB" id="A0A0U1L0A8"/>
<gene>
    <name evidence="1" type="ORF">SpAn4DRAFT_2342</name>
</gene>
<dbReference type="RefSeq" id="WP_156023769.1">
    <property type="nucleotide sequence ID" value="NZ_CTRP01000012.1"/>
</dbReference>
<reference evidence="2" key="1">
    <citation type="submission" date="2015-03" db="EMBL/GenBank/DDBJ databases">
        <authorList>
            <person name="Nijsse Bart"/>
        </authorList>
    </citation>
    <scope>NUCLEOTIDE SEQUENCE [LARGE SCALE GENOMIC DNA]</scope>
</reference>
<sequence>MPLDNGVNNEFAFGNFTIECYAWTLDNVRLIDPVSAKGMQRLWEWEGP</sequence>
<name>A0A0U1L0A8_9FIRM</name>
<dbReference type="EMBL" id="CTRP01000012">
    <property type="protein sequence ID" value="CQR73110.1"/>
    <property type="molecule type" value="Genomic_DNA"/>
</dbReference>
<protein>
    <submittedName>
        <fullName evidence="1">Uncharacterized protein</fullName>
    </submittedName>
</protein>
<evidence type="ECO:0000313" key="2">
    <source>
        <dbReference type="Proteomes" id="UP000049855"/>
    </source>
</evidence>